<dbReference type="Pfam" id="PF04434">
    <property type="entry name" value="SWIM"/>
    <property type="match status" value="1"/>
</dbReference>
<dbReference type="InterPro" id="IPR027417">
    <property type="entry name" value="P-loop_NTPase"/>
</dbReference>
<dbReference type="SUPFAM" id="SSF52540">
    <property type="entry name" value="P-loop containing nucleoside triphosphate hydrolases"/>
    <property type="match status" value="2"/>
</dbReference>
<proteinExistence type="predicted"/>
<dbReference type="SMART" id="SM00490">
    <property type="entry name" value="HELICc"/>
    <property type="match status" value="1"/>
</dbReference>
<dbReference type="InterPro" id="IPR014001">
    <property type="entry name" value="Helicase_ATP-bd"/>
</dbReference>
<dbReference type="InterPro" id="IPR007527">
    <property type="entry name" value="Znf_SWIM"/>
</dbReference>
<evidence type="ECO:0000259" key="4">
    <source>
        <dbReference type="PROSITE" id="PS51192"/>
    </source>
</evidence>
<dbReference type="InterPro" id="IPR038718">
    <property type="entry name" value="SNF2-like_sf"/>
</dbReference>
<dbReference type="Pfam" id="PF00176">
    <property type="entry name" value="SNF2-rel_dom"/>
    <property type="match status" value="1"/>
</dbReference>
<protein>
    <submittedName>
        <fullName evidence="6">SNF2 helicase associated domain-containing protein</fullName>
    </submittedName>
</protein>
<feature type="domain" description="Helicase C-terminal" evidence="5">
    <location>
        <begin position="938"/>
        <end position="1100"/>
    </location>
</feature>
<dbReference type="Pfam" id="PF00271">
    <property type="entry name" value="Helicase_C"/>
    <property type="match status" value="1"/>
</dbReference>
<keyword evidence="2" id="KW-0863">Zinc-finger</keyword>
<dbReference type="PROSITE" id="PS51194">
    <property type="entry name" value="HELICASE_CTER"/>
    <property type="match status" value="1"/>
</dbReference>
<dbReference type="InterPro" id="IPR013663">
    <property type="entry name" value="Helicase_SWF/SNF/SWI_bac"/>
</dbReference>
<dbReference type="InterPro" id="IPR001650">
    <property type="entry name" value="Helicase_C-like"/>
</dbReference>
<keyword evidence="7" id="KW-1185">Reference proteome</keyword>
<evidence type="ECO:0000259" key="3">
    <source>
        <dbReference type="PROSITE" id="PS50966"/>
    </source>
</evidence>
<keyword evidence="1" id="KW-0378">Hydrolase</keyword>
<dbReference type="InterPro" id="IPR000330">
    <property type="entry name" value="SNF2_N"/>
</dbReference>
<reference evidence="6 7" key="1">
    <citation type="submission" date="2023-06" db="EMBL/GenBank/DDBJ databases">
        <title>Paenibacillus polygonum sp. nov., an endophytic bacterium, isolated from Polygonum lapathifolium L. in Nanji Wetland National Nature Reserve, South of Poyang Lake, Jiangxi Province, China.</title>
        <authorList>
            <person name="Yu Z."/>
        </authorList>
    </citation>
    <scope>NUCLEOTIDE SEQUENCE [LARGE SCALE GENOMIC DNA]</scope>
    <source>
        <strain evidence="6 7">C31</strain>
    </source>
</reference>
<dbReference type="Gene3D" id="3.40.50.300">
    <property type="entry name" value="P-loop containing nucleotide triphosphate hydrolases"/>
    <property type="match status" value="1"/>
</dbReference>
<dbReference type="PROSITE" id="PS51192">
    <property type="entry name" value="HELICASE_ATP_BIND_1"/>
    <property type="match status" value="1"/>
</dbReference>
<evidence type="ECO:0000256" key="1">
    <source>
        <dbReference type="ARBA" id="ARBA00022801"/>
    </source>
</evidence>
<dbReference type="CDD" id="cd18793">
    <property type="entry name" value="SF2_C_SNF"/>
    <property type="match status" value="1"/>
</dbReference>
<feature type="domain" description="SWIM-type" evidence="3">
    <location>
        <begin position="55"/>
        <end position="94"/>
    </location>
</feature>
<dbReference type="CDD" id="cd18012">
    <property type="entry name" value="DEXQc_arch_SWI2_SNF2"/>
    <property type="match status" value="1"/>
</dbReference>
<dbReference type="InterPro" id="IPR049730">
    <property type="entry name" value="SNF2/RAD54-like_C"/>
</dbReference>
<dbReference type="PROSITE" id="PS50966">
    <property type="entry name" value="ZF_SWIM"/>
    <property type="match status" value="1"/>
</dbReference>
<evidence type="ECO:0000313" key="7">
    <source>
        <dbReference type="Proteomes" id="UP001236415"/>
    </source>
</evidence>
<dbReference type="SMART" id="SM00487">
    <property type="entry name" value="DEXDc"/>
    <property type="match status" value="1"/>
</dbReference>
<dbReference type="PANTHER" id="PTHR10799">
    <property type="entry name" value="SNF2/RAD54 HELICASE FAMILY"/>
    <property type="match status" value="1"/>
</dbReference>
<dbReference type="Gene3D" id="3.40.50.10810">
    <property type="entry name" value="Tandem AAA-ATPase domain"/>
    <property type="match status" value="1"/>
</dbReference>
<gene>
    <name evidence="6" type="ORF">QPK24_03945</name>
</gene>
<evidence type="ECO:0000259" key="5">
    <source>
        <dbReference type="PROSITE" id="PS51194"/>
    </source>
</evidence>
<accession>A0ABY8X613</accession>
<dbReference type="Pfam" id="PF08455">
    <property type="entry name" value="SNF2_assoc"/>
    <property type="match status" value="1"/>
</dbReference>
<dbReference type="EMBL" id="CP127162">
    <property type="protein sequence ID" value="WIV19902.1"/>
    <property type="molecule type" value="Genomic_DNA"/>
</dbReference>
<keyword evidence="2" id="KW-0862">Zinc</keyword>
<dbReference type="RefSeq" id="WP_285746373.1">
    <property type="nucleotide sequence ID" value="NZ_CP127162.1"/>
</dbReference>
<evidence type="ECO:0000256" key="2">
    <source>
        <dbReference type="PROSITE-ProRule" id="PRU00325"/>
    </source>
</evidence>
<feature type="domain" description="Helicase ATP-binding" evidence="4">
    <location>
        <begin position="665"/>
        <end position="828"/>
    </location>
</feature>
<organism evidence="6 7">
    <name type="scientific">Paenibacillus polygoni</name>
    <dbReference type="NCBI Taxonomy" id="3050112"/>
    <lineage>
        <taxon>Bacteria</taxon>
        <taxon>Bacillati</taxon>
        <taxon>Bacillota</taxon>
        <taxon>Bacilli</taxon>
        <taxon>Bacillales</taxon>
        <taxon>Paenibacillaceae</taxon>
        <taxon>Paenibacillus</taxon>
    </lineage>
</organism>
<name>A0ABY8X613_9BACL</name>
<keyword evidence="2" id="KW-0479">Metal-binding</keyword>
<evidence type="ECO:0000313" key="6">
    <source>
        <dbReference type="EMBL" id="WIV19902.1"/>
    </source>
</evidence>
<sequence>MNIMLNRRKIKLLCGPRFYEQGEYTYDSGSVGMILSDSDKGQFRAVVKDGTKNRYDVEVNLDRNGDVLASCSCPAFPVHDYYCNHIAAVLIQISYLQEEGTAKVSAYPSLLYNPDLELPEGYLTPRIQRADTSEQAENQRAEDILSLFSSSPRISAAAANTILDTRERLSVQFIIKTVPYGFHKQMLGLEMKLGPKRLYIVQQVKQFLSRLARKESHVFSKHFTYDPEVHCFLPQDYSVLAELIHLERQEEMYLESLGGYPGIGKARTQDRMLLIPPLAWEKVAPLLSRAGDVYVQQGEELFSSFSLPDQTLPLDFEFSKALDHSGFQLEIPGLLQMIVLRDYSMVLHRGVFYKIPEQSAHHLAGLKDKLAAKKSPVLRIPSEQMGPYMEKVVPGLMRLGRVHVGEEISSQMVKVPLKARLYLDRVREKLLAGLEFQYGDVMINPLEEKERTPAGRILVRDKVQEEQILRLMESSSFARTEAGYYLEDEDAEFDFLYYTMPQLEQLVEVLATSAVKVRVVTAPVIPFIRAHLDERTDWLEFKFDIKGIPDDEIKEVLTSVEAKRKYHRLRNGALQPLTTPEFQEMVRLMNEMGFRKGDLSRGEAKLPVYLGLSLMDRQSEQIEISDTLQQFLENLAHPEKMNDPVPSSLNAELRDYQKTGYRWMKMLASYGFGGILADDMGLGKTLQSITFILSEIDTMREHNMPALIVCPASLVYNWHNELSKFAPGLRTVIADGSKGERGDAIRQMSEIDVVITSYPLLRRDGNLYAKQQFHILVLDEAQAFKNHSTQTAQSVKQLSAKHRFALTGTPIENNQEELWSIYDVVFPELFSGRKAFQELSRESIAKRIRPFLLRRVKSDVLQELPDKIESLQASELLPEQKKLYIAYLAKLRQETVKHLNEEGFQKNRIRILAGLTRLRQLCCHPALFVEGYQGSSAKFEQLMELIEESRSAGKRILLFSQFTEMLGIIGRELGYQGIPFFYLDGQTPGQERVELCERFNQGESDLFLISLKAGGTGLNLTGADTVILYDLWWNPAVEDQAASRAHRMGQKKVVQVIRLVTQGTVEDKMYELQQRKKNLIEEIIQPGQEAVSPLSEHEIREILSIESIS</sequence>
<dbReference type="Proteomes" id="UP001236415">
    <property type="component" value="Chromosome"/>
</dbReference>